<dbReference type="EMBL" id="JAPNKA010000002">
    <property type="protein sequence ID" value="MCY1083758.1"/>
    <property type="molecule type" value="Genomic_DNA"/>
</dbReference>
<organism evidence="2 3">
    <name type="scientific">Archangium lansingense</name>
    <dbReference type="NCBI Taxonomy" id="2995310"/>
    <lineage>
        <taxon>Bacteria</taxon>
        <taxon>Pseudomonadati</taxon>
        <taxon>Myxococcota</taxon>
        <taxon>Myxococcia</taxon>
        <taxon>Myxococcales</taxon>
        <taxon>Cystobacterineae</taxon>
        <taxon>Archangiaceae</taxon>
        <taxon>Archangium</taxon>
    </lineage>
</organism>
<accession>A0ABT4APZ0</accession>
<name>A0ABT4APZ0_9BACT</name>
<protein>
    <recommendedName>
        <fullName evidence="4">Replication-relaxation</fullName>
    </recommendedName>
</protein>
<dbReference type="RefSeq" id="WP_267542638.1">
    <property type="nucleotide sequence ID" value="NZ_JAPNKA010000002.1"/>
</dbReference>
<evidence type="ECO:0008006" key="4">
    <source>
        <dbReference type="Google" id="ProtNLM"/>
    </source>
</evidence>
<evidence type="ECO:0000256" key="1">
    <source>
        <dbReference type="SAM" id="MobiDB-lite"/>
    </source>
</evidence>
<keyword evidence="3" id="KW-1185">Reference proteome</keyword>
<dbReference type="Proteomes" id="UP001207654">
    <property type="component" value="Unassembled WGS sequence"/>
</dbReference>
<feature type="region of interest" description="Disordered" evidence="1">
    <location>
        <begin position="342"/>
        <end position="365"/>
    </location>
</feature>
<evidence type="ECO:0000313" key="2">
    <source>
        <dbReference type="EMBL" id="MCY1083758.1"/>
    </source>
</evidence>
<comment type="caution">
    <text evidence="2">The sequence shown here is derived from an EMBL/GenBank/DDBJ whole genome shotgun (WGS) entry which is preliminary data.</text>
</comment>
<sequence length="365" mass="41609">MTTAPVRRPGPRATVPEVAPEELRLFRRLQRLRVVTPFQAHWLVEHFNELNPDTGRGRTERNTRMRLQRLEKEGFLKQALTHPERGGYSGVYYWLGGKALRVLGCPDEKSLLRPPPVHVLRYLLLRNDVYARARSEGWHVISPTLSSEDLHPKLLERVNGYVTRHLEKRVKQYPRGGWADTLRDWQRAMPTSLRFDWLLKQDQVSNNETLVLVVVDDPRRAILAPKPGAKPKAPLKLPTTPCAKCGTTAWALCRDGRADFQCTTSGCGAAARRPQPAPAQSEGLPRYLPDVELLLRDPTSRWNPATGELDHVSPRLRQWRRFFEKRNQKDLLATDTRFPDLWAEKTRVPTSPSSGALSRPAIKSA</sequence>
<proteinExistence type="predicted"/>
<reference evidence="2 3" key="1">
    <citation type="submission" date="2022-11" db="EMBL/GenBank/DDBJ databases">
        <title>Minimal conservation of predation-associated metabolite biosynthetic gene clusters underscores biosynthetic potential of Myxococcota including descriptions for ten novel species: Archangium lansinium sp. nov., Myxococcus landrumus sp. nov., Nannocystis bai.</title>
        <authorList>
            <person name="Ahearne A."/>
            <person name="Stevens C."/>
            <person name="Phillips K."/>
        </authorList>
    </citation>
    <scope>NUCLEOTIDE SEQUENCE [LARGE SCALE GENOMIC DNA]</scope>
    <source>
        <strain evidence="2 3">MIWBW</strain>
    </source>
</reference>
<evidence type="ECO:0000313" key="3">
    <source>
        <dbReference type="Proteomes" id="UP001207654"/>
    </source>
</evidence>
<gene>
    <name evidence="2" type="ORF">OV287_55895</name>
</gene>